<proteinExistence type="inferred from homology"/>
<organism evidence="9 10">
    <name type="scientific">Uliginosibacterium paludis</name>
    <dbReference type="NCBI Taxonomy" id="1615952"/>
    <lineage>
        <taxon>Bacteria</taxon>
        <taxon>Pseudomonadati</taxon>
        <taxon>Pseudomonadota</taxon>
        <taxon>Betaproteobacteria</taxon>
        <taxon>Rhodocyclales</taxon>
        <taxon>Zoogloeaceae</taxon>
        <taxon>Uliginosibacterium</taxon>
    </lineage>
</organism>
<accession>A0ABV2CS45</accession>
<dbReference type="InterPro" id="IPR001915">
    <property type="entry name" value="Peptidase_M48"/>
</dbReference>
<sequence>MSLQGGADPRYSNPELPEGINASEEHPLREFAWLGTGAVALVLVIVFALGWAGQWMGALIPFSFETRLAASVASPLREAADSPAREALQKLADRLVKADPLPEGMRITLHLADSAERNAFATLGGHVFVTRGLLDALPSENALAMVLAHEIGHVRQRHVIRSIGRGLLVSLALGVLTGTGQDDPASGALSQAGLTSALGFSRDQEREADQLGLHALQALYGHVAGAASLFELLEKEHGLRAPEWFNSHPDNAARIAAIEMHARTAGWPLQGAQSPMPSALAAAAAQ</sequence>
<dbReference type="EMBL" id="JBEWLZ010000007">
    <property type="protein sequence ID" value="MET1490734.1"/>
    <property type="molecule type" value="Genomic_DNA"/>
</dbReference>
<evidence type="ECO:0000313" key="9">
    <source>
        <dbReference type="EMBL" id="MET1490734.1"/>
    </source>
</evidence>
<evidence type="ECO:0000313" key="10">
    <source>
        <dbReference type="Proteomes" id="UP001548590"/>
    </source>
</evidence>
<evidence type="ECO:0000256" key="2">
    <source>
        <dbReference type="ARBA" id="ARBA00022723"/>
    </source>
</evidence>
<dbReference type="CDD" id="cd07332">
    <property type="entry name" value="M48C_Oma1_like"/>
    <property type="match status" value="1"/>
</dbReference>
<keyword evidence="7" id="KW-0472">Membrane</keyword>
<reference evidence="9 10" key="1">
    <citation type="submission" date="2024-07" db="EMBL/GenBank/DDBJ databases">
        <title>Uliginosibacterium paludis KCTC:42655.</title>
        <authorList>
            <person name="Kim M.K."/>
        </authorList>
    </citation>
    <scope>NUCLEOTIDE SEQUENCE [LARGE SCALE GENOMIC DNA]</scope>
    <source>
        <strain evidence="9 10">KCTC 42655</strain>
    </source>
</reference>
<evidence type="ECO:0000256" key="5">
    <source>
        <dbReference type="ARBA" id="ARBA00023049"/>
    </source>
</evidence>
<dbReference type="Proteomes" id="UP001548590">
    <property type="component" value="Unassembled WGS sequence"/>
</dbReference>
<keyword evidence="5 6" id="KW-0482">Metalloprotease</keyword>
<gene>
    <name evidence="9" type="ORF">ABVT11_12930</name>
</gene>
<name>A0ABV2CS45_9RHOO</name>
<keyword evidence="7" id="KW-0812">Transmembrane</keyword>
<keyword evidence="3 6" id="KW-0378">Hydrolase</keyword>
<keyword evidence="10" id="KW-1185">Reference proteome</keyword>
<dbReference type="RefSeq" id="WP_345925974.1">
    <property type="nucleotide sequence ID" value="NZ_JBDIVF010000002.1"/>
</dbReference>
<dbReference type="Gene3D" id="3.30.2010.10">
    <property type="entry name" value="Metalloproteases ('zincins'), catalytic domain"/>
    <property type="match status" value="1"/>
</dbReference>
<comment type="cofactor">
    <cofactor evidence="6">
        <name>Zn(2+)</name>
        <dbReference type="ChEBI" id="CHEBI:29105"/>
    </cofactor>
    <text evidence="6">Binds 1 zinc ion per subunit.</text>
</comment>
<protein>
    <submittedName>
        <fullName evidence="9">M48 family metallopeptidase</fullName>
    </submittedName>
</protein>
<keyword evidence="4 6" id="KW-0862">Zinc</keyword>
<evidence type="ECO:0000256" key="4">
    <source>
        <dbReference type="ARBA" id="ARBA00022833"/>
    </source>
</evidence>
<evidence type="ECO:0000259" key="8">
    <source>
        <dbReference type="Pfam" id="PF01435"/>
    </source>
</evidence>
<comment type="caution">
    <text evidence="9">The sequence shown here is derived from an EMBL/GenBank/DDBJ whole genome shotgun (WGS) entry which is preliminary data.</text>
</comment>
<evidence type="ECO:0000256" key="1">
    <source>
        <dbReference type="ARBA" id="ARBA00022670"/>
    </source>
</evidence>
<keyword evidence="2" id="KW-0479">Metal-binding</keyword>
<dbReference type="PANTHER" id="PTHR22726">
    <property type="entry name" value="METALLOENDOPEPTIDASE OMA1"/>
    <property type="match status" value="1"/>
</dbReference>
<dbReference type="Pfam" id="PF01435">
    <property type="entry name" value="Peptidase_M48"/>
    <property type="match status" value="1"/>
</dbReference>
<dbReference type="PANTHER" id="PTHR22726:SF1">
    <property type="entry name" value="METALLOENDOPEPTIDASE OMA1, MITOCHONDRIAL"/>
    <property type="match status" value="1"/>
</dbReference>
<feature type="transmembrane region" description="Helical" evidence="7">
    <location>
        <begin position="31"/>
        <end position="52"/>
    </location>
</feature>
<keyword evidence="7" id="KW-1133">Transmembrane helix</keyword>
<dbReference type="InterPro" id="IPR051156">
    <property type="entry name" value="Mito/Outer_Membr_Metalloprot"/>
</dbReference>
<keyword evidence="1 6" id="KW-0645">Protease</keyword>
<evidence type="ECO:0000256" key="3">
    <source>
        <dbReference type="ARBA" id="ARBA00022801"/>
    </source>
</evidence>
<feature type="domain" description="Peptidase M48" evidence="8">
    <location>
        <begin position="88"/>
        <end position="259"/>
    </location>
</feature>
<evidence type="ECO:0000256" key="6">
    <source>
        <dbReference type="RuleBase" id="RU003983"/>
    </source>
</evidence>
<comment type="similarity">
    <text evidence="6">Belongs to the peptidase M48 family.</text>
</comment>
<evidence type="ECO:0000256" key="7">
    <source>
        <dbReference type="SAM" id="Phobius"/>
    </source>
</evidence>